<dbReference type="OrthoDB" id="5298497at2"/>
<organism evidence="3 4">
    <name type="scientific">Pseudomonas oryzae</name>
    <dbReference type="NCBI Taxonomy" id="1392877"/>
    <lineage>
        <taxon>Bacteria</taxon>
        <taxon>Pseudomonadati</taxon>
        <taxon>Pseudomonadota</taxon>
        <taxon>Gammaproteobacteria</taxon>
        <taxon>Pseudomonadales</taxon>
        <taxon>Pseudomonadaceae</taxon>
        <taxon>Pseudomonas</taxon>
    </lineage>
</organism>
<feature type="transmembrane region" description="Helical" evidence="2">
    <location>
        <begin position="31"/>
        <end position="54"/>
    </location>
</feature>
<evidence type="ECO:0000313" key="3">
    <source>
        <dbReference type="EMBL" id="SDS44745.1"/>
    </source>
</evidence>
<keyword evidence="2" id="KW-1133">Transmembrane helix</keyword>
<dbReference type="STRING" id="1392877.SAMN05216221_1842"/>
<dbReference type="Proteomes" id="UP000243359">
    <property type="component" value="Chromosome I"/>
</dbReference>
<feature type="transmembrane region" description="Helical" evidence="2">
    <location>
        <begin position="60"/>
        <end position="80"/>
    </location>
</feature>
<feature type="region of interest" description="Disordered" evidence="1">
    <location>
        <begin position="191"/>
        <end position="210"/>
    </location>
</feature>
<keyword evidence="4" id="KW-1185">Reference proteome</keyword>
<protein>
    <submittedName>
        <fullName evidence="3">Uncharacterized protein</fullName>
    </submittedName>
</protein>
<dbReference type="EMBL" id="LT629751">
    <property type="protein sequence ID" value="SDS44745.1"/>
    <property type="molecule type" value="Genomic_DNA"/>
</dbReference>
<accession>A0A1H1S9U7</accession>
<proteinExistence type="predicted"/>
<evidence type="ECO:0000256" key="2">
    <source>
        <dbReference type="SAM" id="Phobius"/>
    </source>
</evidence>
<keyword evidence="2" id="KW-0812">Transmembrane</keyword>
<sequence length="326" mass="35815">MPGRLFASRWQRWLDQRIPPARQVRLDQRRIFILPTREGLVFGVALLLMLLAAINYQNSLAYGLTFLLLSVGLVAILHTWRNLAGLQLAAGEAPPVFAGEQACFRVRLQSGGRAHSGIAVGWSPAELQRLDVDASGNGEVELFLPAERRGWLRAPRLRVESRFPLGLLVAWSWVDLDLAALVYPRPVPGELPPAGGAGEDDDEPGVAAQQSGVDDFQGLRPWQSGDSRRRLHWKAWSRGQGLLVKEFSELHSHDLWLDFDSLGGDREARLALLCHWVVHLAAHAQPFGLRLPGVSRAPASGGAQRDLCLRDLALFGLPASPQGGRS</sequence>
<evidence type="ECO:0000313" key="4">
    <source>
        <dbReference type="Proteomes" id="UP000243359"/>
    </source>
</evidence>
<dbReference type="RefSeq" id="WP_090348660.1">
    <property type="nucleotide sequence ID" value="NZ_LT629751.1"/>
</dbReference>
<dbReference type="PANTHER" id="PTHR34351:SF1">
    <property type="entry name" value="SLR1927 PROTEIN"/>
    <property type="match status" value="1"/>
</dbReference>
<evidence type="ECO:0000256" key="1">
    <source>
        <dbReference type="SAM" id="MobiDB-lite"/>
    </source>
</evidence>
<keyword evidence="2" id="KW-0472">Membrane</keyword>
<dbReference type="PANTHER" id="PTHR34351">
    <property type="entry name" value="SLR1927 PROTEIN-RELATED"/>
    <property type="match status" value="1"/>
</dbReference>
<reference evidence="4" key="1">
    <citation type="submission" date="2016-10" db="EMBL/GenBank/DDBJ databases">
        <authorList>
            <person name="Varghese N."/>
            <person name="Submissions S."/>
        </authorList>
    </citation>
    <scope>NUCLEOTIDE SEQUENCE [LARGE SCALE GENOMIC DNA]</scope>
    <source>
        <strain evidence="4">KCTC 32247</strain>
    </source>
</reference>
<dbReference type="AlphaFoldDB" id="A0A1H1S9U7"/>
<gene>
    <name evidence="3" type="ORF">SAMN05216221_1842</name>
</gene>
<name>A0A1H1S9U7_9PSED</name>